<evidence type="ECO:0000256" key="3">
    <source>
        <dbReference type="ARBA" id="ARBA00022575"/>
    </source>
</evidence>
<comment type="catalytic activity">
    <reaction evidence="9">
        <text>3 propionate 3-nitronate + 3 O2 + H2O = 3 3-oxopropanoate + 2 nitrate + nitrite + H2O2 + 3 H(+)</text>
        <dbReference type="Rhea" id="RHEA:57332"/>
        <dbReference type="ChEBI" id="CHEBI:15377"/>
        <dbReference type="ChEBI" id="CHEBI:15378"/>
        <dbReference type="ChEBI" id="CHEBI:15379"/>
        <dbReference type="ChEBI" id="CHEBI:16240"/>
        <dbReference type="ChEBI" id="CHEBI:16301"/>
        <dbReference type="ChEBI" id="CHEBI:17632"/>
        <dbReference type="ChEBI" id="CHEBI:33190"/>
        <dbReference type="ChEBI" id="CHEBI:136067"/>
    </reaction>
</comment>
<comment type="cofactor">
    <cofactor evidence="1">
        <name>FMN</name>
        <dbReference type="ChEBI" id="CHEBI:58210"/>
    </cofactor>
</comment>
<evidence type="ECO:0000313" key="10">
    <source>
        <dbReference type="EMBL" id="WBO21852.1"/>
    </source>
</evidence>
<name>A0ABY7NJY1_9SPHN</name>
<evidence type="ECO:0000256" key="4">
    <source>
        <dbReference type="ARBA" id="ARBA00022630"/>
    </source>
</evidence>
<dbReference type="GO" id="GO:0004497">
    <property type="term" value="F:monooxygenase activity"/>
    <property type="evidence" value="ECO:0007669"/>
    <property type="project" value="UniProtKB-KW"/>
</dbReference>
<gene>
    <name evidence="10" type="ORF">PBT88_17045</name>
</gene>
<comment type="similarity">
    <text evidence="2">Belongs to the nitronate monooxygenase family. NMO class I subfamily.</text>
</comment>
<evidence type="ECO:0000256" key="1">
    <source>
        <dbReference type="ARBA" id="ARBA00001917"/>
    </source>
</evidence>
<keyword evidence="3" id="KW-0216">Detoxification</keyword>
<evidence type="ECO:0000256" key="6">
    <source>
        <dbReference type="ARBA" id="ARBA00023002"/>
    </source>
</evidence>
<keyword evidence="11" id="KW-1185">Reference proteome</keyword>
<dbReference type="SUPFAM" id="SSF51412">
    <property type="entry name" value="Inosine monophosphate dehydrogenase (IMPDH)"/>
    <property type="match status" value="1"/>
</dbReference>
<dbReference type="PANTHER" id="PTHR42747:SF3">
    <property type="entry name" value="NITRONATE MONOOXYGENASE-RELATED"/>
    <property type="match status" value="1"/>
</dbReference>
<evidence type="ECO:0000256" key="7">
    <source>
        <dbReference type="ARBA" id="ARBA00023033"/>
    </source>
</evidence>
<dbReference type="Pfam" id="PF03060">
    <property type="entry name" value="NMO"/>
    <property type="match status" value="1"/>
</dbReference>
<dbReference type="InterPro" id="IPR013785">
    <property type="entry name" value="Aldolase_TIM"/>
</dbReference>
<evidence type="ECO:0000256" key="5">
    <source>
        <dbReference type="ARBA" id="ARBA00022643"/>
    </source>
</evidence>
<dbReference type="InterPro" id="IPR004136">
    <property type="entry name" value="NMO"/>
</dbReference>
<protein>
    <recommendedName>
        <fullName evidence="8">Propionate 3-nitronate monooxygenase</fullName>
    </recommendedName>
</protein>
<evidence type="ECO:0000256" key="9">
    <source>
        <dbReference type="ARBA" id="ARBA00049401"/>
    </source>
</evidence>
<keyword evidence="7 10" id="KW-0503">Monooxygenase</keyword>
<keyword evidence="6" id="KW-0560">Oxidoreductase</keyword>
<proteinExistence type="inferred from homology"/>
<dbReference type="Proteomes" id="UP001210865">
    <property type="component" value="Chromosome"/>
</dbReference>
<dbReference type="EMBL" id="CP115174">
    <property type="protein sequence ID" value="WBO21852.1"/>
    <property type="molecule type" value="Genomic_DNA"/>
</dbReference>
<dbReference type="PANTHER" id="PTHR42747">
    <property type="entry name" value="NITRONATE MONOOXYGENASE-RELATED"/>
    <property type="match status" value="1"/>
</dbReference>
<organism evidence="10 11">
    <name type="scientific">Sphingomonas abietis</name>
    <dbReference type="NCBI Taxonomy" id="3012344"/>
    <lineage>
        <taxon>Bacteria</taxon>
        <taxon>Pseudomonadati</taxon>
        <taxon>Pseudomonadota</taxon>
        <taxon>Alphaproteobacteria</taxon>
        <taxon>Sphingomonadales</taxon>
        <taxon>Sphingomonadaceae</taxon>
        <taxon>Sphingomonas</taxon>
    </lineage>
</organism>
<dbReference type="Gene3D" id="3.20.20.70">
    <property type="entry name" value="Aldolase class I"/>
    <property type="match status" value="1"/>
</dbReference>
<dbReference type="CDD" id="cd04730">
    <property type="entry name" value="NPD_like"/>
    <property type="match status" value="1"/>
</dbReference>
<evidence type="ECO:0000313" key="11">
    <source>
        <dbReference type="Proteomes" id="UP001210865"/>
    </source>
</evidence>
<evidence type="ECO:0000256" key="2">
    <source>
        <dbReference type="ARBA" id="ARBA00009881"/>
    </source>
</evidence>
<evidence type="ECO:0000256" key="8">
    <source>
        <dbReference type="ARBA" id="ARBA00031155"/>
    </source>
</evidence>
<reference evidence="10 11" key="1">
    <citation type="submission" date="2022-12" db="EMBL/GenBank/DDBJ databases">
        <title>Sphingomonas abieness sp. nov., an endophytic bacterium isolated from Abies koreana.</title>
        <authorList>
            <person name="Jiang L."/>
            <person name="Lee J."/>
        </authorList>
    </citation>
    <scope>NUCLEOTIDE SEQUENCE [LARGE SCALE GENOMIC DNA]</scope>
    <source>
        <strain evidence="11">PAMB 00755</strain>
    </source>
</reference>
<accession>A0ABY7NJY1</accession>
<sequence>MQVPETSARVAAFCQRFGMAVPICEAPMAGAAPVGRAIAVARHGGMGAYGAVLSTPDAITDWAEAFRAPDAGPFQINLWVPDPLPVRDAGHEAAMRAFLGQWGPQVAADAGDATPPDFSAQCAAVLAAQPTAVSSIMGLFPAAFVARLKAAGIAWFATATTLGEALAAEEAGADAVIAQGVEAGGHRGTFDPIAARTTGIGLMALIPALADRLAIPIIAAGGIADGRGIAAALTLGASAVQIGTALLRAEESDTPAAWADALADAAPEDTHITRAFSGRPGRSLATRFVRADMPDPAPYPVQRGLTAPMRADAVRRGDLAAMQAWAGQSAALAEQAPVATLIARWWSDARALMP</sequence>
<keyword evidence="4" id="KW-0285">Flavoprotein</keyword>
<keyword evidence="5" id="KW-0288">FMN</keyword>
<dbReference type="RefSeq" id="WP_270076500.1">
    <property type="nucleotide sequence ID" value="NZ_CP115174.1"/>
</dbReference>